<gene>
    <name evidence="1" type="ORF">NVP1245O_90</name>
</gene>
<organism evidence="1 2">
    <name type="scientific">Vibrio phage 1.245.O._10N.261.54.C7</name>
    <dbReference type="NCBI Taxonomy" id="1881236"/>
    <lineage>
        <taxon>Viruses</taxon>
        <taxon>Duplodnaviria</taxon>
        <taxon>Heunggongvirae</taxon>
        <taxon>Uroviricota</taxon>
        <taxon>Caudoviricetes</taxon>
        <taxon>Schitoviridae</taxon>
        <taxon>Pariacacavirus</taxon>
        <taxon>Pariacacavirus 1245O</taxon>
    </lineage>
</organism>
<keyword evidence="2" id="KW-1185">Reference proteome</keyword>
<reference evidence="1 2" key="1">
    <citation type="submission" date="2017-11" db="EMBL/GenBank/DDBJ databases">
        <title>A major lineage of nontailed dsDNA viruses as unrecognized killers of marine bacteria.</title>
        <authorList>
            <person name="Kauffman K.M."/>
            <person name="Hussain F.A."/>
            <person name="Yang J."/>
            <person name="Arevalo P."/>
            <person name="Brown J.M."/>
            <person name="Chang W.K."/>
            <person name="VanInsberghe D."/>
            <person name="Elsherbini J."/>
            <person name="Cutler M.B."/>
            <person name="Kelly L."/>
            <person name="Polz M.F."/>
        </authorList>
    </citation>
    <scope>NUCLEOTIDE SEQUENCE [LARGE SCALE GENOMIC DNA]</scope>
</reference>
<sequence>MLTEEANALTITTDADRDVVTMWAQDGKLQVIENCDDYLQAELNQSEVQELIDFLTQQLDQLKD</sequence>
<dbReference type="Proteomes" id="UP000272163">
    <property type="component" value="Segment"/>
</dbReference>
<protein>
    <submittedName>
        <fullName evidence="1">Coil containing protein</fullName>
    </submittedName>
</protein>
<proteinExistence type="predicted"/>
<accession>A0A2I7RWH3</accession>
<evidence type="ECO:0000313" key="2">
    <source>
        <dbReference type="Proteomes" id="UP000272163"/>
    </source>
</evidence>
<dbReference type="EMBL" id="MG592610">
    <property type="protein sequence ID" value="AUR98003.1"/>
    <property type="molecule type" value="Genomic_DNA"/>
</dbReference>
<name>A0A2I7RWH3_9CAUD</name>
<evidence type="ECO:0000313" key="1">
    <source>
        <dbReference type="EMBL" id="AUR98003.1"/>
    </source>
</evidence>